<reference evidence="2 3" key="1">
    <citation type="submission" date="2018-08" db="EMBL/GenBank/DDBJ databases">
        <title>Draft genome sequences of Leuconostoc spp. and Weissella spp. with biocontrol potential.</title>
        <authorList>
            <person name="Lo R."/>
            <person name="Ho V.T.T."/>
            <person name="Turner M.S."/>
        </authorList>
    </citation>
    <scope>NUCLEOTIDE SEQUENCE [LARGE SCALE GENOMIC DNA]</scope>
    <source>
        <strain evidence="2 3">733</strain>
    </source>
</reference>
<comment type="caution">
    <text evidence="2">The sequence shown here is derived from an EMBL/GenBank/DDBJ whole genome shotgun (WGS) entry which is preliminary data.</text>
</comment>
<dbReference type="SUPFAM" id="SSF55729">
    <property type="entry name" value="Acyl-CoA N-acyltransferases (Nat)"/>
    <property type="match status" value="1"/>
</dbReference>
<dbReference type="RefSeq" id="WP_261656330.1">
    <property type="nucleotide sequence ID" value="NZ_QVOV01000002.1"/>
</dbReference>
<evidence type="ECO:0000313" key="3">
    <source>
        <dbReference type="Proteomes" id="UP001525857"/>
    </source>
</evidence>
<feature type="domain" description="N-acetyltransferase" evidence="1">
    <location>
        <begin position="3"/>
        <end position="151"/>
    </location>
</feature>
<name>A0ABT2NU63_9LACO</name>
<dbReference type="InterPro" id="IPR000182">
    <property type="entry name" value="GNAT_dom"/>
</dbReference>
<sequence length="151" mass="17275">MNRQVTRLTAENIITAAKLYQAVFAQAPWHETHELDHIVQYMTQLLAMNTNRCYLYWINNKVVGVALGFSKPWHQGLEYQLLDLFVAESQQKKGIGTLFLHMIKADLSAANISHLILETDEGTPAEQFYYKNGFTSQRNQRSLTLVSKTAN</sequence>
<protein>
    <submittedName>
        <fullName evidence="2">GNAT family N-acetyltransferase</fullName>
    </submittedName>
</protein>
<dbReference type="Pfam" id="PF00583">
    <property type="entry name" value="Acetyltransf_1"/>
    <property type="match status" value="1"/>
</dbReference>
<keyword evidence="3" id="KW-1185">Reference proteome</keyword>
<dbReference type="Proteomes" id="UP001525857">
    <property type="component" value="Unassembled WGS sequence"/>
</dbReference>
<evidence type="ECO:0000313" key="2">
    <source>
        <dbReference type="EMBL" id="MCT8388728.1"/>
    </source>
</evidence>
<dbReference type="PROSITE" id="PS51186">
    <property type="entry name" value="GNAT"/>
    <property type="match status" value="1"/>
</dbReference>
<organism evidence="2 3">
    <name type="scientific">Leuconostoc holzapfelii</name>
    <dbReference type="NCBI Taxonomy" id="434464"/>
    <lineage>
        <taxon>Bacteria</taxon>
        <taxon>Bacillati</taxon>
        <taxon>Bacillota</taxon>
        <taxon>Bacilli</taxon>
        <taxon>Lactobacillales</taxon>
        <taxon>Lactobacillaceae</taxon>
        <taxon>Leuconostoc</taxon>
    </lineage>
</organism>
<evidence type="ECO:0000259" key="1">
    <source>
        <dbReference type="PROSITE" id="PS51186"/>
    </source>
</evidence>
<proteinExistence type="predicted"/>
<dbReference type="Gene3D" id="3.40.630.30">
    <property type="match status" value="1"/>
</dbReference>
<gene>
    <name evidence="2" type="ORF">D0501_01220</name>
</gene>
<dbReference type="EMBL" id="QVOV01000002">
    <property type="protein sequence ID" value="MCT8388728.1"/>
    <property type="molecule type" value="Genomic_DNA"/>
</dbReference>
<dbReference type="CDD" id="cd04301">
    <property type="entry name" value="NAT_SF"/>
    <property type="match status" value="1"/>
</dbReference>
<accession>A0ABT2NU63</accession>
<dbReference type="InterPro" id="IPR016181">
    <property type="entry name" value="Acyl_CoA_acyltransferase"/>
</dbReference>